<feature type="domain" description="FtsK" evidence="7">
    <location>
        <begin position="969"/>
        <end position="1154"/>
    </location>
</feature>
<name>E6S652_INTC7</name>
<dbReference type="Pfam" id="PF01580">
    <property type="entry name" value="FtsK_SpoIIIE"/>
    <property type="match status" value="2"/>
</dbReference>
<evidence type="ECO:0000256" key="4">
    <source>
        <dbReference type="PROSITE-ProRule" id="PRU00289"/>
    </source>
</evidence>
<evidence type="ECO:0000313" key="9">
    <source>
        <dbReference type="Proteomes" id="UP000008914"/>
    </source>
</evidence>
<feature type="region of interest" description="Disordered" evidence="5">
    <location>
        <begin position="1440"/>
        <end position="1482"/>
    </location>
</feature>
<dbReference type="Proteomes" id="UP000008914">
    <property type="component" value="Chromosome"/>
</dbReference>
<dbReference type="InterPro" id="IPR050206">
    <property type="entry name" value="FtsK/SpoIIIE/SftA"/>
</dbReference>
<dbReference type="SMART" id="SM00240">
    <property type="entry name" value="FHA"/>
    <property type="match status" value="1"/>
</dbReference>
<dbReference type="PROSITE" id="PS50006">
    <property type="entry name" value="FHA_DOMAIN"/>
    <property type="match status" value="1"/>
</dbReference>
<dbReference type="InterPro" id="IPR027417">
    <property type="entry name" value="P-loop_NTPase"/>
</dbReference>
<dbReference type="InterPro" id="IPR032030">
    <property type="entry name" value="YscD_cytoplasmic_dom"/>
</dbReference>
<evidence type="ECO:0000259" key="6">
    <source>
        <dbReference type="PROSITE" id="PS50006"/>
    </source>
</evidence>
<dbReference type="PROSITE" id="PS00435">
    <property type="entry name" value="PEROXIDASE_1"/>
    <property type="match status" value="1"/>
</dbReference>
<dbReference type="PANTHER" id="PTHR22683">
    <property type="entry name" value="SPORULATION PROTEIN RELATED"/>
    <property type="match status" value="1"/>
</dbReference>
<feature type="binding site" evidence="4">
    <location>
        <begin position="986"/>
        <end position="993"/>
    </location>
    <ligand>
        <name>ATP</name>
        <dbReference type="ChEBI" id="CHEBI:30616"/>
    </ligand>
</feature>
<proteinExistence type="predicted"/>
<dbReference type="SUPFAM" id="SSF49879">
    <property type="entry name" value="SMAD/FHA domain"/>
    <property type="match status" value="1"/>
</dbReference>
<keyword evidence="1" id="KW-0597">Phosphoprotein</keyword>
<dbReference type="PANTHER" id="PTHR22683:SF1">
    <property type="entry name" value="TYPE VII SECRETION SYSTEM PROTEIN ESSC"/>
    <property type="match status" value="1"/>
</dbReference>
<keyword evidence="3 4" id="KW-0067">ATP-binding</keyword>
<dbReference type="STRING" id="710696.Intca_1285"/>
<keyword evidence="2 4" id="KW-0547">Nucleotide-binding</keyword>
<sequence>MRLRMGLVDPSTARVRDVVIDTDENGDTPGEHPVTFKEVRPRLAELLHRRPGTFFIDGHPVTDEAVLGEGRLIRGALLRADDEARDAAPGEVLPPGLVQVHVVGGPGAGRVIHLARGEHVVGRATSSGVRLDDHGVSRAHASITIDDAGIRLRELEATNPTYVDEARVPPDGAALSVGDRIRVASTTLVLRRPDTTPAASECSRGSVRVNRRPRFTPHTEPVTIRFPERPTRPPATRAPVLAALAPLAISVALAAALRSPVMLLFALMSPVMLLTQWWGDRRHGRVSHRSQLADHARLTAEAESLLDDALAAEREARHDEQPDLALVASVATHRDARLWERRTGDTDHLVLRVGTARQAARTRVEAPDESRADPTVPDVPVVLDLGVGVIGVAGPRARTRAAVSSLVAQASVWHSPRSTRVVIISAAPDAERDWAWATWLPHAAGPPSGPVALVASVDDEAAVVARVAELLTVIDSRTRPANGVGVQARAVPRFLVVLDGAAELRGRAGIAAILEAAPSAGVHVVALDETAERLPAECRAQLVLDEGPAPRAELHLDDATIRDIVPDLPHPAWVGSLARSLAPLEDVTPETGSSALPDAITLAAAHALTGHEPTQAPVLVQLWSTSDGRPRAVLGVAQDGPFVVDLAQDGPHCLVGGTTGSGKSELLQTLVVGLAVSTPPDELAFVLVDYKGGSAFKECAQLPHCLGVVTDLDEHLTRRALESLGAEVKRREALLAEAGAKDLDDYRRVRSQRGELEPLARLVIVVDEFKMLADELPDFVDGLVRIAAVGRSLGVHLVLATQRPAGIITGDMRANVSLRIALRVRDRSDSDDVIESPVAAAVSDQTPGRAWVRTGGGRLSEVQTAFAGASTSPCRPTQPHLVSVRELTWADLARPLTVDRPAGADTGSSELQAVVAAAKQAAAALGVVGPPSPWLPPLPASLSRSTLTGDRPAGAVALGLEDAPALQAQMPYTWHPVSDGNLAIAGGARTGRTTTARALAVGLAEHWPPTQLHLHVIEGTPGSLRDLASLPHVGSVTSTADPALAARVIARLTDATTRGHQLPDDPAGTGSPTTSDDRRCHTVLLVDGWESVEDAFEAVDHGAPAEALLRLARDGMAAGLRLVVTGGRGLISGRVSSLVQHRLVLPMTDPIDLTLAGLSPELAQGHHGVGRAIDVATGHQVQLAHVGADPESGAQVRTTVAVAERLRAGLWRDSAVGAAGAAGGLPWRVAPLPHAVAWNDLPPAGPDWLVLGLGGDDARPLGFEAGWVGRRALVVGGPRSGRSTVLATMARQLADAGRPTVVVATRRTPLSWLAGTPQFHLVSAQDGGRLRQLREAHPDLSVLVDDAEGLDGSPAEPVVLEVAHDLGHPSSWCVAAVDARRAASLYRGVVPELARHATGVVLSPVSPNDGDVLGIRVEIARHRLPGRGVIVLDGATLPIQVADPRLPPDPRSDLGRSTKDRADTGCSPPGDSVPPGPVPRDR</sequence>
<dbReference type="GO" id="GO:0003677">
    <property type="term" value="F:DNA binding"/>
    <property type="evidence" value="ECO:0007669"/>
    <property type="project" value="InterPro"/>
</dbReference>
<evidence type="ECO:0000256" key="3">
    <source>
        <dbReference type="ARBA" id="ARBA00022840"/>
    </source>
</evidence>
<dbReference type="Pfam" id="PF16697">
    <property type="entry name" value="Yop-YscD_cpl"/>
    <property type="match status" value="1"/>
</dbReference>
<dbReference type="SMART" id="SM00382">
    <property type="entry name" value="AAA"/>
    <property type="match status" value="3"/>
</dbReference>
<dbReference type="InterPro" id="IPR019793">
    <property type="entry name" value="Peroxidases_heam-ligand_BS"/>
</dbReference>
<evidence type="ECO:0000256" key="2">
    <source>
        <dbReference type="ARBA" id="ARBA00022741"/>
    </source>
</evidence>
<evidence type="ECO:0000259" key="7">
    <source>
        <dbReference type="PROSITE" id="PS50901"/>
    </source>
</evidence>
<evidence type="ECO:0000313" key="8">
    <source>
        <dbReference type="EMBL" id="ADU47803.1"/>
    </source>
</evidence>
<dbReference type="SUPFAM" id="SSF52540">
    <property type="entry name" value="P-loop containing nucleoside triphosphate hydrolases"/>
    <property type="match status" value="2"/>
</dbReference>
<feature type="domain" description="FtsK" evidence="7">
    <location>
        <begin position="639"/>
        <end position="831"/>
    </location>
</feature>
<evidence type="ECO:0000256" key="5">
    <source>
        <dbReference type="SAM" id="MobiDB-lite"/>
    </source>
</evidence>
<organism evidence="8 9">
    <name type="scientific">Intrasporangium calvum (strain ATCC 23552 / DSM 43043 / JCM 3097 / NBRC 12989 / NCIMB 10167 / NRRL B-3866 / 7 KIP)</name>
    <dbReference type="NCBI Taxonomy" id="710696"/>
    <lineage>
        <taxon>Bacteria</taxon>
        <taxon>Bacillati</taxon>
        <taxon>Actinomycetota</taxon>
        <taxon>Actinomycetes</taxon>
        <taxon>Micrococcales</taxon>
        <taxon>Intrasporangiaceae</taxon>
        <taxon>Intrasporangium</taxon>
    </lineage>
</organism>
<dbReference type="CDD" id="cd01127">
    <property type="entry name" value="TrwB_TraG_TraD_VirD4"/>
    <property type="match status" value="1"/>
</dbReference>
<dbReference type="Gene3D" id="2.60.200.20">
    <property type="match status" value="1"/>
</dbReference>
<dbReference type="CDD" id="cd00060">
    <property type="entry name" value="FHA"/>
    <property type="match status" value="1"/>
</dbReference>
<dbReference type="eggNOG" id="COG1674">
    <property type="taxonomic scope" value="Bacteria"/>
</dbReference>
<keyword evidence="9" id="KW-1185">Reference proteome</keyword>
<feature type="binding site" evidence="4">
    <location>
        <begin position="657"/>
        <end position="664"/>
    </location>
    <ligand>
        <name>ATP</name>
        <dbReference type="ChEBI" id="CHEBI:30616"/>
    </ligand>
</feature>
<dbReference type="GO" id="GO:0005524">
    <property type="term" value="F:ATP binding"/>
    <property type="evidence" value="ECO:0007669"/>
    <property type="project" value="UniProtKB-UniRule"/>
</dbReference>
<gene>
    <name evidence="8" type="ordered locus">Intca_1285</name>
</gene>
<dbReference type="Gene3D" id="3.40.50.300">
    <property type="entry name" value="P-loop containing nucleotide triphosphate hydrolases"/>
    <property type="match status" value="4"/>
</dbReference>
<dbReference type="EMBL" id="CP002343">
    <property type="protein sequence ID" value="ADU47803.1"/>
    <property type="molecule type" value="Genomic_DNA"/>
</dbReference>
<dbReference type="InterPro" id="IPR000253">
    <property type="entry name" value="FHA_dom"/>
</dbReference>
<dbReference type="HOGENOM" id="CLU_003134_6_0_11"/>
<feature type="domain" description="FHA" evidence="6">
    <location>
        <begin position="119"/>
        <end position="168"/>
    </location>
</feature>
<dbReference type="KEGG" id="ica:Intca_1285"/>
<evidence type="ECO:0000256" key="1">
    <source>
        <dbReference type="ARBA" id="ARBA00022553"/>
    </source>
</evidence>
<feature type="region of interest" description="Disordered" evidence="5">
    <location>
        <begin position="1056"/>
        <end position="1076"/>
    </location>
</feature>
<dbReference type="InterPro" id="IPR003593">
    <property type="entry name" value="AAA+_ATPase"/>
</dbReference>
<feature type="compositionally biased region" description="Pro residues" evidence="5">
    <location>
        <begin position="1471"/>
        <end position="1482"/>
    </location>
</feature>
<protein>
    <submittedName>
        <fullName evidence="8">FHA domain containing protein</fullName>
    </submittedName>
</protein>
<feature type="compositionally biased region" description="Basic and acidic residues" evidence="5">
    <location>
        <begin position="1446"/>
        <end position="1463"/>
    </location>
</feature>
<reference evidence="8 9" key="1">
    <citation type="journal article" date="2010" name="Stand. Genomic Sci.">
        <title>Complete genome sequence of Intrasporangium calvum type strain (7 KIP).</title>
        <authorList>
            <person name="Del Rio T.G."/>
            <person name="Chertkov O."/>
            <person name="Yasawong M."/>
            <person name="Lucas S."/>
            <person name="Deshpande S."/>
            <person name="Cheng J.F."/>
            <person name="Detter C."/>
            <person name="Tapia R."/>
            <person name="Han C."/>
            <person name="Goodwin L."/>
            <person name="Pitluck S."/>
            <person name="Liolios K."/>
            <person name="Ivanova N."/>
            <person name="Mavromatis K."/>
            <person name="Pati A."/>
            <person name="Chen A."/>
            <person name="Palaniappan K."/>
            <person name="Land M."/>
            <person name="Hauser L."/>
            <person name="Chang Y.J."/>
            <person name="Jeffries C.D."/>
            <person name="Rohde M."/>
            <person name="Pukall R."/>
            <person name="Sikorski J."/>
            <person name="Goker M."/>
            <person name="Woyke T."/>
            <person name="Bristow J."/>
            <person name="Eisen J.A."/>
            <person name="Markowitz V."/>
            <person name="Hugenholtz P."/>
            <person name="Kyrpides N.C."/>
            <person name="Klenk H.P."/>
            <person name="Lapidus A."/>
        </authorList>
    </citation>
    <scope>NUCLEOTIDE SEQUENCE [LARGE SCALE GENOMIC DNA]</scope>
    <source>
        <strain evidence="9">ATCC 23552 / DSM 43043 / JCM 3097 / NBRC 12989 / 7 KIP</strain>
    </source>
</reference>
<accession>E6S652</accession>
<dbReference type="InterPro" id="IPR008984">
    <property type="entry name" value="SMAD_FHA_dom_sf"/>
</dbReference>
<dbReference type="InterPro" id="IPR002543">
    <property type="entry name" value="FtsK_dom"/>
</dbReference>
<dbReference type="eggNOG" id="COG1716">
    <property type="taxonomic scope" value="Bacteria"/>
</dbReference>
<dbReference type="PROSITE" id="PS50901">
    <property type="entry name" value="FTSK"/>
    <property type="match status" value="2"/>
</dbReference>